<dbReference type="AlphaFoldDB" id="A0A4S3PWK7"/>
<keyword evidence="1" id="KW-1133">Transmembrane helix</keyword>
<dbReference type="Pfam" id="PF13529">
    <property type="entry name" value="Peptidase_C39_2"/>
    <property type="match status" value="1"/>
</dbReference>
<feature type="transmembrane region" description="Helical" evidence="1">
    <location>
        <begin position="6"/>
        <end position="23"/>
    </location>
</feature>
<dbReference type="Gene3D" id="3.90.70.10">
    <property type="entry name" value="Cysteine proteinases"/>
    <property type="match status" value="1"/>
</dbReference>
<dbReference type="STRING" id="1033734.GCA_000285535_02680"/>
<evidence type="ECO:0000259" key="2">
    <source>
        <dbReference type="Pfam" id="PF13529"/>
    </source>
</evidence>
<dbReference type="OrthoDB" id="1164310at2"/>
<dbReference type="EMBL" id="SLUB01000007">
    <property type="protein sequence ID" value="THE13836.1"/>
    <property type="molecule type" value="Genomic_DNA"/>
</dbReference>
<dbReference type="PANTHER" id="PTHR37806:SF1">
    <property type="entry name" value="PEPTIDASE C39-LIKE DOMAIN-CONTAINING PROTEIN"/>
    <property type="match status" value="1"/>
</dbReference>
<dbReference type="InterPro" id="IPR039564">
    <property type="entry name" value="Peptidase_C39-like"/>
</dbReference>
<sequence length="263" mass="29064">MEVKKIVTGLLFLNLICVIYLLVNVETVKGIARSVISGTDGVFSGLTTVYAQEANPYREVLNGKIEVFIPVEKVLQLPELPNGCEITSLTSILNFNGYNVSKLDLADNYLPKEPFKTVNNVLYGPDPSKAYAGNPRQWSGFFSYAPPIVKAAQAYIDEVGAKLEPVDLSGSSREEIMMELEEGNPVVIWVTLDLTEKKVNYSWNINDTNTEFNAPTNLHSVVLNGYIGDKVHVMDPLQGQITYEADAFFASYEDLGSHAMTVK</sequence>
<proteinExistence type="predicted"/>
<accession>A0A4S3PWK7</accession>
<organism evidence="3 4">
    <name type="scientific">Bacillus timonensis</name>
    <dbReference type="NCBI Taxonomy" id="1033734"/>
    <lineage>
        <taxon>Bacteria</taxon>
        <taxon>Bacillati</taxon>
        <taxon>Bacillota</taxon>
        <taxon>Bacilli</taxon>
        <taxon>Bacillales</taxon>
        <taxon>Bacillaceae</taxon>
        <taxon>Bacillus</taxon>
    </lineage>
</organism>
<reference evidence="3 4" key="1">
    <citation type="journal article" date="2019" name="Indoor Air">
        <title>Impacts of indoor surface finishes on bacterial viability.</title>
        <authorList>
            <person name="Hu J."/>
            <person name="Maamar S.B."/>
            <person name="Glawe A.J."/>
            <person name="Gottel N."/>
            <person name="Gilbert J.A."/>
            <person name="Hartmann E.M."/>
        </authorList>
    </citation>
    <scope>NUCLEOTIDE SEQUENCE [LARGE SCALE GENOMIC DNA]</scope>
    <source>
        <strain evidence="3 4">AF060A6</strain>
    </source>
</reference>
<comment type="caution">
    <text evidence="3">The sequence shown here is derived from an EMBL/GenBank/DDBJ whole genome shotgun (WGS) entry which is preliminary data.</text>
</comment>
<name>A0A4S3PWK7_9BACI</name>
<keyword evidence="4" id="KW-1185">Reference proteome</keyword>
<keyword evidence="1" id="KW-0472">Membrane</keyword>
<dbReference type="Proteomes" id="UP000306477">
    <property type="component" value="Unassembled WGS sequence"/>
</dbReference>
<feature type="domain" description="Peptidase C39-like" evidence="2">
    <location>
        <begin position="71"/>
        <end position="236"/>
    </location>
</feature>
<protein>
    <recommendedName>
        <fullName evidence="2">Peptidase C39-like domain-containing protein</fullName>
    </recommendedName>
</protein>
<gene>
    <name evidence="3" type="ORF">E1I69_06415</name>
</gene>
<evidence type="ECO:0000313" key="3">
    <source>
        <dbReference type="EMBL" id="THE13836.1"/>
    </source>
</evidence>
<dbReference type="PANTHER" id="PTHR37806">
    <property type="entry name" value="LMO0724 PROTEIN"/>
    <property type="match status" value="1"/>
</dbReference>
<evidence type="ECO:0000256" key="1">
    <source>
        <dbReference type="SAM" id="Phobius"/>
    </source>
</evidence>
<keyword evidence="1" id="KW-0812">Transmembrane</keyword>
<evidence type="ECO:0000313" key="4">
    <source>
        <dbReference type="Proteomes" id="UP000306477"/>
    </source>
</evidence>